<protein>
    <recommendedName>
        <fullName evidence="3">Nudix hydrolase domain-containing protein</fullName>
    </recommendedName>
</protein>
<comment type="caution">
    <text evidence="1">The sequence shown here is derived from an EMBL/GenBank/DDBJ whole genome shotgun (WGS) entry which is preliminary data.</text>
</comment>
<dbReference type="Proteomes" id="UP000626109">
    <property type="component" value="Unassembled WGS sequence"/>
</dbReference>
<feature type="non-terminal residue" evidence="1">
    <location>
        <position position="1"/>
    </location>
</feature>
<evidence type="ECO:0000313" key="1">
    <source>
        <dbReference type="EMBL" id="CAE8724345.1"/>
    </source>
</evidence>
<organism evidence="1 2">
    <name type="scientific">Polarella glacialis</name>
    <name type="common">Dinoflagellate</name>
    <dbReference type="NCBI Taxonomy" id="89957"/>
    <lineage>
        <taxon>Eukaryota</taxon>
        <taxon>Sar</taxon>
        <taxon>Alveolata</taxon>
        <taxon>Dinophyceae</taxon>
        <taxon>Suessiales</taxon>
        <taxon>Suessiaceae</taxon>
        <taxon>Polarella</taxon>
    </lineage>
</organism>
<dbReference type="EMBL" id="CAJNNW010034874">
    <property type="protein sequence ID" value="CAE8724345.1"/>
    <property type="molecule type" value="Genomic_DNA"/>
</dbReference>
<evidence type="ECO:0000313" key="2">
    <source>
        <dbReference type="Proteomes" id="UP000626109"/>
    </source>
</evidence>
<dbReference type="AlphaFoldDB" id="A0A813LB78"/>
<proteinExistence type="predicted"/>
<name>A0A813LB78_POLGL</name>
<accession>A0A813LB78</accession>
<evidence type="ECO:0008006" key="3">
    <source>
        <dbReference type="Google" id="ProtNLM"/>
    </source>
</evidence>
<gene>
    <name evidence="1" type="ORF">PGLA2088_LOCUS43673</name>
</gene>
<sequence>MRGQHFGRRRKKDGEAVVSGGEEPICYRCGYPWADHPSDLGPYQKWCLRRWAAGAVVCFTDADSGEPFFLFGEERRLDGGYNVFWGFGELFETNPRETAARESFEEALGLLGSSEQLREHLAEQDSLDPGNLPLFLLHLGARKAQSLLDEYGRRRELWKFATEGLRPLAQPGGRPPGGDVMDALLAVPAGAFLQAAQESGAAPAGMFEVALGRQRSGISMP</sequence>
<reference evidence="1" key="1">
    <citation type="submission" date="2021-02" db="EMBL/GenBank/DDBJ databases">
        <authorList>
            <person name="Dougan E. K."/>
            <person name="Rhodes N."/>
            <person name="Thang M."/>
            <person name="Chan C."/>
        </authorList>
    </citation>
    <scope>NUCLEOTIDE SEQUENCE</scope>
</reference>